<feature type="domain" description="LNR" evidence="12">
    <location>
        <begin position="318"/>
        <end position="361"/>
    </location>
</feature>
<protein>
    <recommendedName>
        <fullName evidence="15">Kringle domain-containing protein</fullName>
    </recommendedName>
</protein>
<dbReference type="SUPFAM" id="SSF57440">
    <property type="entry name" value="Kringle-like"/>
    <property type="match status" value="2"/>
</dbReference>
<dbReference type="EnsemblProtists" id="EOD38160">
    <property type="protein sequence ID" value="EOD38160"/>
    <property type="gene ID" value="EMIHUDRAFT_449018"/>
</dbReference>
<keyword evidence="6" id="KW-1015">Disulfide bond</keyword>
<proteinExistence type="predicted"/>
<keyword evidence="5 10" id="KW-0472">Membrane</keyword>
<keyword evidence="4 10" id="KW-1133">Transmembrane helix</keyword>
<dbReference type="Proteomes" id="UP000013827">
    <property type="component" value="Unassembled WGS sequence"/>
</dbReference>
<organism evidence="13 14">
    <name type="scientific">Emiliania huxleyi (strain CCMP1516)</name>
    <dbReference type="NCBI Taxonomy" id="280463"/>
    <lineage>
        <taxon>Eukaryota</taxon>
        <taxon>Haptista</taxon>
        <taxon>Haptophyta</taxon>
        <taxon>Prymnesiophyceae</taxon>
        <taxon>Isochrysidales</taxon>
        <taxon>Noelaerhabdaceae</taxon>
        <taxon>Emiliania</taxon>
    </lineage>
</organism>
<dbReference type="PROSITE" id="PS50070">
    <property type="entry name" value="KRINGLE_2"/>
    <property type="match status" value="2"/>
</dbReference>
<comment type="subcellular location">
    <subcellularLocation>
        <location evidence="8">Endomembrane system</location>
        <topology evidence="8">Single-pass type I membrane protein</topology>
    </subcellularLocation>
</comment>
<dbReference type="STRING" id="2903.R1FGI6"/>
<feature type="compositionally biased region" description="Low complexity" evidence="9">
    <location>
        <begin position="1"/>
        <end position="27"/>
    </location>
</feature>
<reference evidence="13" key="2">
    <citation type="submission" date="2024-10" db="UniProtKB">
        <authorList>
            <consortium name="EnsemblProtists"/>
        </authorList>
    </citation>
    <scope>IDENTIFICATION</scope>
</reference>
<evidence type="ECO:0000259" key="12">
    <source>
        <dbReference type="PROSITE" id="PS50258"/>
    </source>
</evidence>
<evidence type="ECO:0000313" key="14">
    <source>
        <dbReference type="Proteomes" id="UP000013827"/>
    </source>
</evidence>
<feature type="transmembrane region" description="Helical" evidence="10">
    <location>
        <begin position="511"/>
        <end position="536"/>
    </location>
</feature>
<dbReference type="SMART" id="SM00004">
    <property type="entry name" value="NL"/>
    <property type="match status" value="4"/>
</dbReference>
<dbReference type="KEGG" id="ehx:EMIHUDRAFT_449018"/>
<dbReference type="HOGENOM" id="CLU_487851_0_0_1"/>
<evidence type="ECO:0000259" key="11">
    <source>
        <dbReference type="PROSITE" id="PS50070"/>
    </source>
</evidence>
<evidence type="ECO:0000256" key="9">
    <source>
        <dbReference type="SAM" id="MobiDB-lite"/>
    </source>
</evidence>
<dbReference type="SMART" id="SM00130">
    <property type="entry name" value="KR"/>
    <property type="match status" value="2"/>
</dbReference>
<dbReference type="PANTHER" id="PTHR24261">
    <property type="entry name" value="PLASMINOGEN-RELATED"/>
    <property type="match status" value="1"/>
</dbReference>
<evidence type="ECO:0000256" key="10">
    <source>
        <dbReference type="SAM" id="Phobius"/>
    </source>
</evidence>
<dbReference type="AlphaFoldDB" id="A0A0D3KQX5"/>
<evidence type="ECO:0000313" key="13">
    <source>
        <dbReference type="EnsemblProtists" id="EOD38160"/>
    </source>
</evidence>
<dbReference type="Gene3D" id="4.10.470.20">
    <property type="match status" value="1"/>
</dbReference>
<sequence>MAGTASTTRASASSSRMALTTAARLTTPSPGGPARGGHNYCRNPTGRETGPWCYTTDYPEVEWEECDVGQPEKCDASEPSLLSSAQTRADGLIPLKLREGANGHVKELEVLYYVANVPPSMQGVKVVLLPIQGDADLLLSFSEPRPTRSSATWLDESVGVKQFTLPASSEFFCGRKPSEDFDGRQQECVDAATPGYCPSHLSLHIGVSGFEEGDFKLFLYNYTQDAADAVAGGDMMDYDDFVATSCSPGCDDLRLGNAECDIACNTTECVWDGGDCGYDGGYGFEDNCATACPVAWIGDGYCDEACYNSACQWDGTDCTADSGCADGCMPNWIDDDECDEQCNNEACGWDGHDCSHEADECYTDSRGIDYRGHVAVSAAGHQCQVWSHQTPNAHTKTVLAFPTFGLGGHNFCRNPGSEEIGPWCYTIGGARWELCSVPPPSDKCESSANSVMDYRNQCPVDCANILGNGRCDLRCNITSCAYDAGDCGVGLSLATILEAANEAGVAIPRKGYSLVMVGAGVCSGVAVGLVILRLVLYRKRKEELKLRGYTVEEMKQVEM</sequence>
<keyword evidence="2 10" id="KW-0812">Transmembrane</keyword>
<dbReference type="CDD" id="cd00108">
    <property type="entry name" value="KR"/>
    <property type="match status" value="1"/>
</dbReference>
<feature type="domain" description="Kringle" evidence="11">
    <location>
        <begin position="1"/>
        <end position="74"/>
    </location>
</feature>
<evidence type="ECO:0000256" key="7">
    <source>
        <dbReference type="ARBA" id="ARBA00023180"/>
    </source>
</evidence>
<dbReference type="Gene3D" id="3.30.300.320">
    <property type="match status" value="1"/>
</dbReference>
<dbReference type="GeneID" id="17283430"/>
<dbReference type="PRINTS" id="PR01452">
    <property type="entry name" value="LNOTCHREPEAT"/>
</dbReference>
<dbReference type="InterPro" id="IPR000800">
    <property type="entry name" value="Notch_dom"/>
</dbReference>
<accession>A0A0D3KQX5</accession>
<keyword evidence="14" id="KW-1185">Reference proteome</keyword>
<dbReference type="GO" id="GO:0012505">
    <property type="term" value="C:endomembrane system"/>
    <property type="evidence" value="ECO:0007669"/>
    <property type="project" value="UniProtKB-SubCell"/>
</dbReference>
<evidence type="ECO:0000256" key="5">
    <source>
        <dbReference type="ARBA" id="ARBA00023136"/>
    </source>
</evidence>
<dbReference type="SUPFAM" id="SSF90193">
    <property type="entry name" value="Notch domain"/>
    <property type="match status" value="2"/>
</dbReference>
<evidence type="ECO:0000256" key="4">
    <source>
        <dbReference type="ARBA" id="ARBA00022989"/>
    </source>
</evidence>
<keyword evidence="3" id="KW-0677">Repeat</keyword>
<dbReference type="PANTHER" id="PTHR24261:SF7">
    <property type="entry name" value="KRINGLE DOMAIN-CONTAINING PROTEIN"/>
    <property type="match status" value="1"/>
</dbReference>
<dbReference type="InterPro" id="IPR000001">
    <property type="entry name" value="Kringle"/>
</dbReference>
<dbReference type="InterPro" id="IPR038178">
    <property type="entry name" value="Kringle_sf"/>
</dbReference>
<feature type="region of interest" description="Disordered" evidence="9">
    <location>
        <begin position="1"/>
        <end position="42"/>
    </location>
</feature>
<dbReference type="Pfam" id="PF00051">
    <property type="entry name" value="Kringle"/>
    <property type="match status" value="2"/>
</dbReference>
<dbReference type="InterPro" id="IPR013806">
    <property type="entry name" value="Kringle-like"/>
</dbReference>
<evidence type="ECO:0000256" key="1">
    <source>
        <dbReference type="ARBA" id="ARBA00022572"/>
    </source>
</evidence>
<evidence type="ECO:0000256" key="8">
    <source>
        <dbReference type="ARBA" id="ARBA00046288"/>
    </source>
</evidence>
<feature type="domain" description="Kringle" evidence="11">
    <location>
        <begin position="360"/>
        <end position="444"/>
    </location>
</feature>
<dbReference type="Gene3D" id="2.40.20.10">
    <property type="entry name" value="Plasminogen Kringle 4"/>
    <property type="match status" value="2"/>
</dbReference>
<dbReference type="PROSITE" id="PS50258">
    <property type="entry name" value="LNR"/>
    <property type="match status" value="1"/>
</dbReference>
<dbReference type="Pfam" id="PF00066">
    <property type="entry name" value="Notch"/>
    <property type="match status" value="4"/>
</dbReference>
<reference evidence="14" key="1">
    <citation type="journal article" date="2013" name="Nature">
        <title>Pan genome of the phytoplankton Emiliania underpins its global distribution.</title>
        <authorList>
            <person name="Read B.A."/>
            <person name="Kegel J."/>
            <person name="Klute M.J."/>
            <person name="Kuo A."/>
            <person name="Lefebvre S.C."/>
            <person name="Maumus F."/>
            <person name="Mayer C."/>
            <person name="Miller J."/>
            <person name="Monier A."/>
            <person name="Salamov A."/>
            <person name="Young J."/>
            <person name="Aguilar M."/>
            <person name="Claverie J.M."/>
            <person name="Frickenhaus S."/>
            <person name="Gonzalez K."/>
            <person name="Herman E.K."/>
            <person name="Lin Y.C."/>
            <person name="Napier J."/>
            <person name="Ogata H."/>
            <person name="Sarno A.F."/>
            <person name="Shmutz J."/>
            <person name="Schroeder D."/>
            <person name="de Vargas C."/>
            <person name="Verret F."/>
            <person name="von Dassow P."/>
            <person name="Valentin K."/>
            <person name="Van de Peer Y."/>
            <person name="Wheeler G."/>
            <person name="Dacks J.B."/>
            <person name="Delwiche C.F."/>
            <person name="Dyhrman S.T."/>
            <person name="Glockner G."/>
            <person name="John U."/>
            <person name="Richards T."/>
            <person name="Worden A.Z."/>
            <person name="Zhang X."/>
            <person name="Grigoriev I.V."/>
            <person name="Allen A.E."/>
            <person name="Bidle K."/>
            <person name="Borodovsky M."/>
            <person name="Bowler C."/>
            <person name="Brownlee C."/>
            <person name="Cock J.M."/>
            <person name="Elias M."/>
            <person name="Gladyshev V.N."/>
            <person name="Groth M."/>
            <person name="Guda C."/>
            <person name="Hadaegh A."/>
            <person name="Iglesias-Rodriguez M.D."/>
            <person name="Jenkins J."/>
            <person name="Jones B.M."/>
            <person name="Lawson T."/>
            <person name="Leese F."/>
            <person name="Lindquist E."/>
            <person name="Lobanov A."/>
            <person name="Lomsadze A."/>
            <person name="Malik S.B."/>
            <person name="Marsh M.E."/>
            <person name="Mackinder L."/>
            <person name="Mock T."/>
            <person name="Mueller-Roeber B."/>
            <person name="Pagarete A."/>
            <person name="Parker M."/>
            <person name="Probert I."/>
            <person name="Quesneville H."/>
            <person name="Raines C."/>
            <person name="Rensing S.A."/>
            <person name="Riano-Pachon D.M."/>
            <person name="Richier S."/>
            <person name="Rokitta S."/>
            <person name="Shiraiwa Y."/>
            <person name="Soanes D.M."/>
            <person name="van der Giezen M."/>
            <person name="Wahlund T.M."/>
            <person name="Williams B."/>
            <person name="Wilson W."/>
            <person name="Wolfe G."/>
            <person name="Wurch L.L."/>
        </authorList>
    </citation>
    <scope>NUCLEOTIDE SEQUENCE</scope>
</reference>
<keyword evidence="7" id="KW-0325">Glycoprotein</keyword>
<evidence type="ECO:0000256" key="2">
    <source>
        <dbReference type="ARBA" id="ARBA00022692"/>
    </source>
</evidence>
<dbReference type="InterPro" id="IPR050759">
    <property type="entry name" value="Serine_protease_kringle"/>
</dbReference>
<dbReference type="eggNOG" id="KOG1026">
    <property type="taxonomic scope" value="Eukaryota"/>
</dbReference>
<dbReference type="PaxDb" id="2903-EOD38160"/>
<dbReference type="PRINTS" id="PR00018">
    <property type="entry name" value="KRINGLE"/>
</dbReference>
<evidence type="ECO:0008006" key="15">
    <source>
        <dbReference type="Google" id="ProtNLM"/>
    </source>
</evidence>
<name>A0A0D3KQX5_EMIH1</name>
<evidence type="ECO:0000256" key="3">
    <source>
        <dbReference type="ARBA" id="ARBA00022737"/>
    </source>
</evidence>
<dbReference type="PROSITE" id="PS00021">
    <property type="entry name" value="KRINGLE_1"/>
    <property type="match status" value="2"/>
</dbReference>
<dbReference type="InterPro" id="IPR035993">
    <property type="entry name" value="Notch-like_dom_sf"/>
</dbReference>
<dbReference type="RefSeq" id="XP_005790589.1">
    <property type="nucleotide sequence ID" value="XM_005790532.1"/>
</dbReference>
<dbReference type="InterPro" id="IPR018056">
    <property type="entry name" value="Kringle_CS"/>
</dbReference>
<evidence type="ECO:0000256" key="6">
    <source>
        <dbReference type="ARBA" id="ARBA00023157"/>
    </source>
</evidence>
<keyword evidence="1" id="KW-0420">Kringle</keyword>